<evidence type="ECO:0000256" key="5">
    <source>
        <dbReference type="SAM" id="MobiDB-lite"/>
    </source>
</evidence>
<keyword evidence="2 6" id="KW-0812">Transmembrane</keyword>
<feature type="transmembrane region" description="Helical" evidence="6">
    <location>
        <begin position="76"/>
        <end position="96"/>
    </location>
</feature>
<protein>
    <submittedName>
        <fullName evidence="8">Membrane protein YccC</fullName>
    </submittedName>
</protein>
<comment type="subcellular location">
    <subcellularLocation>
        <location evidence="1">Membrane</location>
        <topology evidence="1">Multi-pass membrane protein</topology>
    </subcellularLocation>
</comment>
<feature type="compositionally biased region" description="Polar residues" evidence="5">
    <location>
        <begin position="296"/>
        <end position="305"/>
    </location>
</feature>
<dbReference type="EMBL" id="JAUSUZ010000001">
    <property type="protein sequence ID" value="MDQ0365869.1"/>
    <property type="molecule type" value="Genomic_DNA"/>
</dbReference>
<feature type="domain" description="Integral membrane bound transporter" evidence="7">
    <location>
        <begin position="421"/>
        <end position="546"/>
    </location>
</feature>
<feature type="region of interest" description="Disordered" evidence="5">
    <location>
        <begin position="255"/>
        <end position="337"/>
    </location>
</feature>
<feature type="transmembrane region" description="Helical" evidence="6">
    <location>
        <begin position="126"/>
        <end position="146"/>
    </location>
</feature>
<dbReference type="GO" id="GO:0016020">
    <property type="term" value="C:membrane"/>
    <property type="evidence" value="ECO:0007669"/>
    <property type="project" value="UniProtKB-SubCell"/>
</dbReference>
<keyword evidence="9" id="KW-1185">Reference proteome</keyword>
<feature type="compositionally biased region" description="Basic and acidic residues" evidence="5">
    <location>
        <begin position="308"/>
        <end position="319"/>
    </location>
</feature>
<feature type="transmembrane region" description="Helical" evidence="6">
    <location>
        <begin position="533"/>
        <end position="550"/>
    </location>
</feature>
<comment type="caution">
    <text evidence="8">The sequence shown here is derived from an EMBL/GenBank/DDBJ whole genome shotgun (WGS) entry which is preliminary data.</text>
</comment>
<feature type="transmembrane region" description="Helical" evidence="6">
    <location>
        <begin position="102"/>
        <end position="119"/>
    </location>
</feature>
<name>A0AAE4AX73_9ACTN</name>
<gene>
    <name evidence="8" type="ORF">J2S42_002538</name>
</gene>
<feature type="compositionally biased region" description="Low complexity" evidence="5">
    <location>
        <begin position="323"/>
        <end position="337"/>
    </location>
</feature>
<dbReference type="InterPro" id="IPR049453">
    <property type="entry name" value="Memb_transporter_dom"/>
</dbReference>
<dbReference type="Pfam" id="PF13515">
    <property type="entry name" value="FUSC_2"/>
    <property type="match status" value="1"/>
</dbReference>
<proteinExistence type="predicted"/>
<organism evidence="8 9">
    <name type="scientific">Catenuloplanes indicus</name>
    <dbReference type="NCBI Taxonomy" id="137267"/>
    <lineage>
        <taxon>Bacteria</taxon>
        <taxon>Bacillati</taxon>
        <taxon>Actinomycetota</taxon>
        <taxon>Actinomycetes</taxon>
        <taxon>Micromonosporales</taxon>
        <taxon>Micromonosporaceae</taxon>
        <taxon>Catenuloplanes</taxon>
    </lineage>
</organism>
<evidence type="ECO:0000259" key="7">
    <source>
        <dbReference type="Pfam" id="PF13515"/>
    </source>
</evidence>
<evidence type="ECO:0000313" key="9">
    <source>
        <dbReference type="Proteomes" id="UP001240236"/>
    </source>
</evidence>
<evidence type="ECO:0000256" key="3">
    <source>
        <dbReference type="ARBA" id="ARBA00022989"/>
    </source>
</evidence>
<evidence type="ECO:0000256" key="4">
    <source>
        <dbReference type="ARBA" id="ARBA00023136"/>
    </source>
</evidence>
<dbReference type="AlphaFoldDB" id="A0AAE4AX73"/>
<evidence type="ECO:0000256" key="1">
    <source>
        <dbReference type="ARBA" id="ARBA00004141"/>
    </source>
</evidence>
<feature type="transmembrane region" description="Helical" evidence="6">
    <location>
        <begin position="504"/>
        <end position="521"/>
    </location>
</feature>
<evidence type="ECO:0000256" key="2">
    <source>
        <dbReference type="ARBA" id="ARBA00022692"/>
    </source>
</evidence>
<evidence type="ECO:0000313" key="8">
    <source>
        <dbReference type="EMBL" id="MDQ0365869.1"/>
    </source>
</evidence>
<sequence>MTSPVSPVGAVLRESARLRAADAAWAFAFRAGLAVAVPVVVLVALGEPAWAATAAFGSFAALYARDELYRPRARQLALIAAGLVAAVTAGTVAAVLGGVAPIVVVALTGGVATWLCTAYRVGPPAGLMFAFAAAVASALPATAGAVGRNAALAAGAAAWAWLVAMAGAVIDRDAPRRLAVARALRAVAALEDVAPRTSGLVLRHRAAVAVERAWRALPARPPAGARGALIADLEALVAHAESAFGSVHVRGEAARRAPSWAPGGAGSHTRAEGTDHSGTSDNARNRPGRAGVPANHTDQADTTASRPARVDAPADHVDPTDQPDPADASVPPADSVPAPVDWAELRALAARVGRTGPIPRIRRSRAEIAEIAGRHLAAELSRRPHFLRPDPADPGKTWLGGPAIPVAARVMLGALLAGALAVLLTRDAGLGHAYWAAVSAVAVLQTPNLLGSVHRTMQRAVGTVLGVVLAAGAVLLLPGQWSLVAAIVLLQVVAELLVVRNYGLAMLAVTPLAVLVGELAHPAPAGAPVRDRLLQTVLGAVIGLLCAVLIRNRAAVRHLESVTAACRTAVGELRDRLADPATDPLPAARRVATLLTAVREAHDVVSGEPGRTPTDAEMVLRTEQRARHALTAAATRLSAQSNG</sequence>
<reference evidence="8 9" key="1">
    <citation type="submission" date="2023-07" db="EMBL/GenBank/DDBJ databases">
        <title>Sequencing the genomes of 1000 actinobacteria strains.</title>
        <authorList>
            <person name="Klenk H.-P."/>
        </authorList>
    </citation>
    <scope>NUCLEOTIDE SEQUENCE [LARGE SCALE GENOMIC DNA]</scope>
    <source>
        <strain evidence="8 9">DSM 44709</strain>
    </source>
</reference>
<feature type="transmembrane region" description="Helical" evidence="6">
    <location>
        <begin position="49"/>
        <end position="64"/>
    </location>
</feature>
<keyword evidence="3 6" id="KW-1133">Transmembrane helix</keyword>
<accession>A0AAE4AX73</accession>
<keyword evidence="4 6" id="KW-0472">Membrane</keyword>
<feature type="transmembrane region" description="Helical" evidence="6">
    <location>
        <begin position="152"/>
        <end position="170"/>
    </location>
</feature>
<evidence type="ECO:0000256" key="6">
    <source>
        <dbReference type="SAM" id="Phobius"/>
    </source>
</evidence>
<feature type="transmembrane region" description="Helical" evidence="6">
    <location>
        <begin position="406"/>
        <end position="426"/>
    </location>
</feature>
<dbReference type="RefSeq" id="WP_307238771.1">
    <property type="nucleotide sequence ID" value="NZ_JAUSUZ010000001.1"/>
</dbReference>
<dbReference type="Proteomes" id="UP001240236">
    <property type="component" value="Unassembled WGS sequence"/>
</dbReference>